<reference evidence="4" key="1">
    <citation type="journal article" date="2020" name="Stud. Mycol.">
        <title>101 Dothideomycetes genomes: a test case for predicting lifestyles and emergence of pathogens.</title>
        <authorList>
            <person name="Haridas S."/>
            <person name="Albert R."/>
            <person name="Binder M."/>
            <person name="Bloem J."/>
            <person name="Labutti K."/>
            <person name="Salamov A."/>
            <person name="Andreopoulos B."/>
            <person name="Baker S."/>
            <person name="Barry K."/>
            <person name="Bills G."/>
            <person name="Bluhm B."/>
            <person name="Cannon C."/>
            <person name="Castanera R."/>
            <person name="Culley D."/>
            <person name="Daum C."/>
            <person name="Ezra D."/>
            <person name="Gonzalez J."/>
            <person name="Henrissat B."/>
            <person name="Kuo A."/>
            <person name="Liang C."/>
            <person name="Lipzen A."/>
            <person name="Lutzoni F."/>
            <person name="Magnuson J."/>
            <person name="Mondo S."/>
            <person name="Nolan M."/>
            <person name="Ohm R."/>
            <person name="Pangilinan J."/>
            <person name="Park H.-J."/>
            <person name="Ramirez L."/>
            <person name="Alfaro M."/>
            <person name="Sun H."/>
            <person name="Tritt A."/>
            <person name="Yoshinaga Y."/>
            <person name="Zwiers L.-H."/>
            <person name="Turgeon B."/>
            <person name="Goodwin S."/>
            <person name="Spatafora J."/>
            <person name="Crous P."/>
            <person name="Grigoriev I."/>
        </authorList>
    </citation>
    <scope>NUCLEOTIDE SEQUENCE</scope>
    <source>
        <strain evidence="4">CBS 379.55</strain>
    </source>
</reference>
<dbReference type="AlphaFoldDB" id="A0A6A6JCZ5"/>
<keyword evidence="1" id="KW-0479">Metal-binding</keyword>
<dbReference type="SMART" id="SM00343">
    <property type="entry name" value="ZnF_C2HC"/>
    <property type="match status" value="1"/>
</dbReference>
<dbReference type="OrthoDB" id="3695534at2759"/>
<dbReference type="Pfam" id="PF00098">
    <property type="entry name" value="zf-CCHC"/>
    <property type="match status" value="1"/>
</dbReference>
<keyword evidence="1" id="KW-0863">Zinc-finger</keyword>
<dbReference type="SUPFAM" id="SSF57756">
    <property type="entry name" value="Retrovirus zinc finger-like domains"/>
    <property type="match status" value="1"/>
</dbReference>
<dbReference type="InterPro" id="IPR001878">
    <property type="entry name" value="Znf_CCHC"/>
</dbReference>
<keyword evidence="5" id="KW-1185">Reference proteome</keyword>
<feature type="region of interest" description="Disordered" evidence="2">
    <location>
        <begin position="86"/>
        <end position="136"/>
    </location>
</feature>
<dbReference type="EMBL" id="ML986505">
    <property type="protein sequence ID" value="KAF2274104.1"/>
    <property type="molecule type" value="Genomic_DNA"/>
</dbReference>
<accession>A0A6A6JCZ5</accession>
<organism evidence="4 5">
    <name type="scientific">Westerdykella ornata</name>
    <dbReference type="NCBI Taxonomy" id="318751"/>
    <lineage>
        <taxon>Eukaryota</taxon>
        <taxon>Fungi</taxon>
        <taxon>Dikarya</taxon>
        <taxon>Ascomycota</taxon>
        <taxon>Pezizomycotina</taxon>
        <taxon>Dothideomycetes</taxon>
        <taxon>Pleosporomycetidae</taxon>
        <taxon>Pleosporales</taxon>
        <taxon>Sporormiaceae</taxon>
        <taxon>Westerdykella</taxon>
    </lineage>
</organism>
<keyword evidence="1" id="KW-0862">Zinc</keyword>
<dbReference type="RefSeq" id="XP_033651643.1">
    <property type="nucleotide sequence ID" value="XM_033801117.1"/>
</dbReference>
<sequence>MGLELMHLDSVIKGPSLSKDNDKKGKKILSCYACGKPGHIMRNCRSKNKVVQYVNTLITLNREDATIGQDGDPEWVVIPNQVWKPESEEMPWTQEDEDADTPLLGDVEEDTTGYKTSEERRPLIPYPTPTEFLPRGEITSEADVNYLIHEFARQIQPPPQDTKE</sequence>
<feature type="domain" description="CCHC-type" evidence="3">
    <location>
        <begin position="31"/>
        <end position="46"/>
    </location>
</feature>
<dbReference type="GO" id="GO:0003676">
    <property type="term" value="F:nucleic acid binding"/>
    <property type="evidence" value="ECO:0007669"/>
    <property type="project" value="InterPro"/>
</dbReference>
<name>A0A6A6JCZ5_WESOR</name>
<dbReference type="Gene3D" id="4.10.60.10">
    <property type="entry name" value="Zinc finger, CCHC-type"/>
    <property type="match status" value="1"/>
</dbReference>
<evidence type="ECO:0000313" key="4">
    <source>
        <dbReference type="EMBL" id="KAF2274104.1"/>
    </source>
</evidence>
<evidence type="ECO:0000313" key="5">
    <source>
        <dbReference type="Proteomes" id="UP000800097"/>
    </source>
</evidence>
<dbReference type="GeneID" id="54554292"/>
<feature type="compositionally biased region" description="Acidic residues" evidence="2">
    <location>
        <begin position="94"/>
        <end position="111"/>
    </location>
</feature>
<dbReference type="PROSITE" id="PS50158">
    <property type="entry name" value="ZF_CCHC"/>
    <property type="match status" value="1"/>
</dbReference>
<dbReference type="InterPro" id="IPR036875">
    <property type="entry name" value="Znf_CCHC_sf"/>
</dbReference>
<protein>
    <recommendedName>
        <fullName evidence="3">CCHC-type domain-containing protein</fullName>
    </recommendedName>
</protein>
<dbReference type="Proteomes" id="UP000800097">
    <property type="component" value="Unassembled WGS sequence"/>
</dbReference>
<evidence type="ECO:0000256" key="2">
    <source>
        <dbReference type="SAM" id="MobiDB-lite"/>
    </source>
</evidence>
<evidence type="ECO:0000259" key="3">
    <source>
        <dbReference type="PROSITE" id="PS50158"/>
    </source>
</evidence>
<evidence type="ECO:0000256" key="1">
    <source>
        <dbReference type="PROSITE-ProRule" id="PRU00047"/>
    </source>
</evidence>
<dbReference type="GO" id="GO:0008270">
    <property type="term" value="F:zinc ion binding"/>
    <property type="evidence" value="ECO:0007669"/>
    <property type="project" value="UniProtKB-KW"/>
</dbReference>
<proteinExistence type="predicted"/>
<gene>
    <name evidence="4" type="ORF">EI97DRAFT_460497</name>
</gene>